<protein>
    <submittedName>
        <fullName evidence="6">N-acetyltransferase</fullName>
    </submittedName>
</protein>
<evidence type="ECO:0000256" key="3">
    <source>
        <dbReference type="SAM" id="MobiDB-lite"/>
    </source>
</evidence>
<dbReference type="Gene3D" id="3.40.630.30">
    <property type="match status" value="1"/>
</dbReference>
<evidence type="ECO:0000256" key="2">
    <source>
        <dbReference type="ARBA" id="ARBA00023315"/>
    </source>
</evidence>
<dbReference type="CDD" id="cd04301">
    <property type="entry name" value="NAT_SF"/>
    <property type="match status" value="1"/>
</dbReference>
<feature type="transmembrane region" description="Helical" evidence="4">
    <location>
        <begin position="14"/>
        <end position="46"/>
    </location>
</feature>
<keyword evidence="4" id="KW-0472">Membrane</keyword>
<feature type="domain" description="N-acetyltransferase" evidence="5">
    <location>
        <begin position="94"/>
        <end position="238"/>
    </location>
</feature>
<evidence type="ECO:0000256" key="1">
    <source>
        <dbReference type="ARBA" id="ARBA00022679"/>
    </source>
</evidence>
<evidence type="ECO:0000313" key="6">
    <source>
        <dbReference type="EMBL" id="MBC9713650.1"/>
    </source>
</evidence>
<feature type="region of interest" description="Disordered" evidence="3">
    <location>
        <begin position="65"/>
        <end position="92"/>
    </location>
</feature>
<evidence type="ECO:0000256" key="4">
    <source>
        <dbReference type="SAM" id="Phobius"/>
    </source>
</evidence>
<dbReference type="SUPFAM" id="SSF55729">
    <property type="entry name" value="Acyl-CoA N-acyltransferases (Nat)"/>
    <property type="match status" value="1"/>
</dbReference>
<dbReference type="EMBL" id="JACTVJ010000006">
    <property type="protein sequence ID" value="MBC9713650.1"/>
    <property type="molecule type" value="Genomic_DNA"/>
</dbReference>
<proteinExistence type="predicted"/>
<dbReference type="PANTHER" id="PTHR43877:SF1">
    <property type="entry name" value="ACETYLTRANSFERASE"/>
    <property type="match status" value="1"/>
</dbReference>
<dbReference type="InterPro" id="IPR000182">
    <property type="entry name" value="GNAT_dom"/>
</dbReference>
<dbReference type="PANTHER" id="PTHR43877">
    <property type="entry name" value="AMINOALKYLPHOSPHONATE N-ACETYLTRANSFERASE-RELATED-RELATED"/>
    <property type="match status" value="1"/>
</dbReference>
<dbReference type="InterPro" id="IPR016181">
    <property type="entry name" value="Acyl_CoA_acyltransferase"/>
</dbReference>
<dbReference type="Proteomes" id="UP000642284">
    <property type="component" value="Unassembled WGS sequence"/>
</dbReference>
<reference evidence="6 7" key="1">
    <citation type="submission" date="2020-08" db="EMBL/GenBank/DDBJ databases">
        <title>Genemic of Streptomyces polyaspartic.</title>
        <authorList>
            <person name="Liu W."/>
        </authorList>
    </citation>
    <scope>NUCLEOTIDE SEQUENCE [LARGE SCALE GENOMIC DNA]</scope>
    <source>
        <strain evidence="6 7">TRM66268-LWL</strain>
    </source>
</reference>
<keyword evidence="4" id="KW-1133">Transmembrane helix</keyword>
<name>A0ABR7SFY5_9ACTN</name>
<sequence>MAARSSSEKPSYDFAGVFLAAVFLAAAVVVLAVVFFAVAIGVPFAAGRRLWFQARNHRGAVASSKLLDHGEMDKGPSGPAPGRGETRMSKDQDWVVRPERPADREAVHALNAAAFETAMEADLVDALRRDEQAWIEGLSYVAETPDGELAAYALITRCLVDEQPALVLAPVATLPKYQRQGAGSAVIEAVVDAARARGQERLITVLGHPEYYPRFGFTRASEFGVRPGFEVPDEAMMAMVFENEGPVPSGTIRYPAAFGV</sequence>
<dbReference type="Pfam" id="PF00583">
    <property type="entry name" value="Acetyltransf_1"/>
    <property type="match status" value="1"/>
</dbReference>
<keyword evidence="4" id="KW-0812">Transmembrane</keyword>
<keyword evidence="7" id="KW-1185">Reference proteome</keyword>
<dbReference type="InterPro" id="IPR050832">
    <property type="entry name" value="Bact_Acetyltransf"/>
</dbReference>
<accession>A0ABR7SFY5</accession>
<organism evidence="6 7">
    <name type="scientific">Streptomyces polyasparticus</name>
    <dbReference type="NCBI Taxonomy" id="2767826"/>
    <lineage>
        <taxon>Bacteria</taxon>
        <taxon>Bacillati</taxon>
        <taxon>Actinomycetota</taxon>
        <taxon>Actinomycetes</taxon>
        <taxon>Kitasatosporales</taxon>
        <taxon>Streptomycetaceae</taxon>
        <taxon>Streptomyces</taxon>
    </lineage>
</organism>
<keyword evidence="1" id="KW-0808">Transferase</keyword>
<dbReference type="PROSITE" id="PS51186">
    <property type="entry name" value="GNAT"/>
    <property type="match status" value="1"/>
</dbReference>
<keyword evidence="2" id="KW-0012">Acyltransferase</keyword>
<evidence type="ECO:0000313" key="7">
    <source>
        <dbReference type="Proteomes" id="UP000642284"/>
    </source>
</evidence>
<comment type="caution">
    <text evidence="6">The sequence shown here is derived from an EMBL/GenBank/DDBJ whole genome shotgun (WGS) entry which is preliminary data.</text>
</comment>
<gene>
    <name evidence="6" type="ORF">H9Y04_13840</name>
</gene>
<evidence type="ECO:0000259" key="5">
    <source>
        <dbReference type="PROSITE" id="PS51186"/>
    </source>
</evidence>